<dbReference type="GO" id="GO:0006355">
    <property type="term" value="P:regulation of DNA-templated transcription"/>
    <property type="evidence" value="ECO:0007669"/>
    <property type="project" value="InterPro"/>
</dbReference>
<evidence type="ECO:0000259" key="4">
    <source>
        <dbReference type="Pfam" id="PF04504"/>
    </source>
</evidence>
<evidence type="ECO:0000256" key="1">
    <source>
        <dbReference type="ARBA" id="ARBA00010820"/>
    </source>
</evidence>
<organism evidence="5 6">
    <name type="scientific">Digitaria exilis</name>
    <dbReference type="NCBI Taxonomy" id="1010633"/>
    <lineage>
        <taxon>Eukaryota</taxon>
        <taxon>Viridiplantae</taxon>
        <taxon>Streptophyta</taxon>
        <taxon>Embryophyta</taxon>
        <taxon>Tracheophyta</taxon>
        <taxon>Spermatophyta</taxon>
        <taxon>Magnoliopsida</taxon>
        <taxon>Liliopsida</taxon>
        <taxon>Poales</taxon>
        <taxon>Poaceae</taxon>
        <taxon>PACMAD clade</taxon>
        <taxon>Panicoideae</taxon>
        <taxon>Panicodae</taxon>
        <taxon>Paniceae</taxon>
        <taxon>Anthephorinae</taxon>
        <taxon>Digitaria</taxon>
    </lineage>
</organism>
<sequence length="523" mass="56382">MTAKRRSGQRSSEHSEDLGLEGAKKSAKTAPAPPEDEVSDDEEESDEPGDARPVRHAPANVAAKPKGTPELAKKPSPLPTEDAGARGSGEASPARGAPSDELDAAAPPPRKKSKTKKRAKKYPPPSKEEDEVDESGDSSLMSKAPADETTAMSPRRDIVASPRLKSGAAPAQKLAKMGATPPTQEEEEQVEEHAAGADGDKVNHKTEKKKQLQKVLAVVSQPDSTGLELTGNREEVPDASNTSCPQEKANAQEQEEEQQGEMVEQGHAGNTSPPQMVDGAEEGEHEVGEVAEHAEDTSLPQQKDGAHEDGDMGVEVSDESLLERNASSSNISTFDGEKKPALEQSWSQDDELKILTALVEHAQSHGGALPDSSDLVATLTFDETDANEDKLNDKIRKLRARYHRLSSKGRPKDDIGRRLFDLSVVLWGQVGNDVQVDTTFVTGDRDFTRLSSLYPYLAEEVKVYAEKHSSGNLILAAFPTIGDRMARQLDAMCKKQRLDAFKVELSQANLTKALLSAVSSQIN</sequence>
<keyword evidence="6" id="KW-1185">Reference proteome</keyword>
<protein>
    <recommendedName>
        <fullName evidence="4">Glabrous enhancer-binding protein-like DBD domain-containing protein</fullName>
    </recommendedName>
</protein>
<feature type="domain" description="Glabrous enhancer-binding protein-like DBD" evidence="4">
    <location>
        <begin position="344"/>
        <end position="428"/>
    </location>
</feature>
<dbReference type="Proteomes" id="UP000636709">
    <property type="component" value="Unassembled WGS sequence"/>
</dbReference>
<dbReference type="PANTHER" id="PTHR31662:SF13">
    <property type="entry name" value="OS09G0287600 PROTEIN"/>
    <property type="match status" value="1"/>
</dbReference>
<dbReference type="AlphaFoldDB" id="A0A835A2P2"/>
<gene>
    <name evidence="5" type="ORF">HU200_062807</name>
</gene>
<comment type="caution">
    <text evidence="5">The sequence shown here is derived from an EMBL/GenBank/DDBJ whole genome shotgun (WGS) entry which is preliminary data.</text>
</comment>
<feature type="compositionally biased region" description="Acidic residues" evidence="3">
    <location>
        <begin position="34"/>
        <end position="48"/>
    </location>
</feature>
<feature type="compositionally biased region" description="Basic and acidic residues" evidence="3">
    <location>
        <begin position="285"/>
        <end position="296"/>
    </location>
</feature>
<reference evidence="5" key="1">
    <citation type="submission" date="2020-07" db="EMBL/GenBank/DDBJ databases">
        <title>Genome sequence and genetic diversity analysis of an under-domesticated orphan crop, white fonio (Digitaria exilis).</title>
        <authorList>
            <person name="Bennetzen J.L."/>
            <person name="Chen S."/>
            <person name="Ma X."/>
            <person name="Wang X."/>
            <person name="Yssel A.E.J."/>
            <person name="Chaluvadi S.R."/>
            <person name="Johnson M."/>
            <person name="Gangashetty P."/>
            <person name="Hamidou F."/>
            <person name="Sanogo M.D."/>
            <person name="Zwaenepoel A."/>
            <person name="Wallace J."/>
            <person name="Van De Peer Y."/>
            <person name="Van Deynze A."/>
        </authorList>
    </citation>
    <scope>NUCLEOTIDE SEQUENCE</scope>
    <source>
        <tissue evidence="5">Leaves</tissue>
    </source>
</reference>
<dbReference type="GO" id="GO:0005634">
    <property type="term" value="C:nucleus"/>
    <property type="evidence" value="ECO:0007669"/>
    <property type="project" value="TreeGrafter"/>
</dbReference>
<evidence type="ECO:0000313" key="5">
    <source>
        <dbReference type="EMBL" id="KAF8652474.1"/>
    </source>
</evidence>
<name>A0A835A2P2_9POAL</name>
<proteinExistence type="inferred from homology"/>
<feature type="compositionally biased region" description="Basic and acidic residues" evidence="3">
    <location>
        <begin position="191"/>
        <end position="205"/>
    </location>
</feature>
<evidence type="ECO:0000313" key="6">
    <source>
        <dbReference type="Proteomes" id="UP000636709"/>
    </source>
</evidence>
<dbReference type="OrthoDB" id="688402at2759"/>
<feature type="coiled-coil region" evidence="2">
    <location>
        <begin position="381"/>
        <end position="408"/>
    </location>
</feature>
<evidence type="ECO:0000256" key="3">
    <source>
        <dbReference type="SAM" id="MobiDB-lite"/>
    </source>
</evidence>
<dbReference type="Gramene" id="Dexi3A01G0026890.1">
    <property type="protein sequence ID" value="Dexi3A01G0026890.1:cds"/>
    <property type="gene ID" value="Dexi3A01G0026890"/>
</dbReference>
<accession>A0A835A2P2</accession>
<dbReference type="PANTHER" id="PTHR31662">
    <property type="entry name" value="BNAANNG10740D PROTEIN-RELATED"/>
    <property type="match status" value="1"/>
</dbReference>
<dbReference type="EMBL" id="JACEFO010002656">
    <property type="protein sequence ID" value="KAF8652474.1"/>
    <property type="molecule type" value="Genomic_DNA"/>
</dbReference>
<evidence type="ECO:0000256" key="2">
    <source>
        <dbReference type="SAM" id="Coils"/>
    </source>
</evidence>
<feature type="compositionally biased region" description="Basic residues" evidence="3">
    <location>
        <begin position="109"/>
        <end position="121"/>
    </location>
</feature>
<feature type="region of interest" description="Disordered" evidence="3">
    <location>
        <begin position="1"/>
        <end position="315"/>
    </location>
</feature>
<keyword evidence="2" id="KW-0175">Coiled coil</keyword>
<dbReference type="Pfam" id="PF04504">
    <property type="entry name" value="GeBP-like_DBD"/>
    <property type="match status" value="1"/>
</dbReference>
<dbReference type="InterPro" id="IPR053932">
    <property type="entry name" value="GeBP-like_DBD"/>
</dbReference>
<comment type="similarity">
    <text evidence="1">Belongs to the GeBP family.</text>
</comment>
<dbReference type="InterPro" id="IPR007592">
    <property type="entry name" value="GEBP"/>
</dbReference>